<feature type="transmembrane region" description="Helical" evidence="8">
    <location>
        <begin position="168"/>
        <end position="188"/>
    </location>
</feature>
<name>A0A0K1P838_9BACT</name>
<feature type="transmembrane region" description="Helical" evidence="8">
    <location>
        <begin position="459"/>
        <end position="478"/>
    </location>
</feature>
<keyword evidence="10" id="KW-0830">Ubiquinone</keyword>
<dbReference type="STRING" id="1391653.AKJ08_0059"/>
<dbReference type="AlphaFoldDB" id="A0A0K1P838"/>
<feature type="transmembrane region" description="Helical" evidence="8">
    <location>
        <begin position="6"/>
        <end position="26"/>
    </location>
</feature>
<dbReference type="GO" id="GO:0048039">
    <property type="term" value="F:ubiquinone binding"/>
    <property type="evidence" value="ECO:0007669"/>
    <property type="project" value="TreeGrafter"/>
</dbReference>
<dbReference type="PANTHER" id="PTHR43507:SF1">
    <property type="entry name" value="NADH-UBIQUINONE OXIDOREDUCTASE CHAIN 4"/>
    <property type="match status" value="1"/>
</dbReference>
<dbReference type="GO" id="GO:0042773">
    <property type="term" value="P:ATP synthesis coupled electron transport"/>
    <property type="evidence" value="ECO:0007669"/>
    <property type="project" value="InterPro"/>
</dbReference>
<evidence type="ECO:0000256" key="5">
    <source>
        <dbReference type="ARBA" id="ARBA00023136"/>
    </source>
</evidence>
<evidence type="ECO:0000259" key="9">
    <source>
        <dbReference type="Pfam" id="PF00361"/>
    </source>
</evidence>
<dbReference type="InterPro" id="IPR001750">
    <property type="entry name" value="ND/Mrp_TM"/>
</dbReference>
<keyword evidence="4 8" id="KW-1133">Transmembrane helix</keyword>
<feature type="transmembrane region" description="Helical" evidence="8">
    <location>
        <begin position="35"/>
        <end position="54"/>
    </location>
</feature>
<evidence type="ECO:0000256" key="3">
    <source>
        <dbReference type="ARBA" id="ARBA00022692"/>
    </source>
</evidence>
<sequence>MGTALHNLLSIVTFLPLVGAAVVLCVPEGKLGRGIAFWTSIVTFAVSLGLLGVFDTASTAQFQLETNVPWVKSAGIGYHVGIDGVSLLLILLTTFLMPIVIASAKTTITKRVKEFAVAVLVLETAMLGAFIALDMVLFYVFWELMLIPMFLIIGVWGSENRIYAAVKFFVYTMVGSLLMLVAILYMYWLTGEQGAARSFDYAAFMALKMAPQVQFWLFLAFALAFAVKVPMFPVHTWLPDAHVQAPAPGSVVLAGVLLKMGTYGFYRFAFPFFPSATFELRWLIVTLSVIGIVYGSLMCMAQRDMKKLIAYSSVAHLGFVMLGLSAFTTAGVTGAVYQMLNHGISTGALFLLVGMIYERQHTRLISDYGGIARIVPMFAAVWLIVTLSSIGLPGTNGFVGEFLILSGTFVSKLPGGLWFGGIAATGVVLGAVYMLWMYQRVWQGPVVRDENRKIRDLTLREWAILAPLVALIFVMGLFPTPFLGLAGPSVERFVGHLERANPALAGDPAPSTSPAAAAAAAVPVRPADGVPRPRIEPQLAPNLPRRFDIKPGNAPRPMRPLELQVAPRQPSNGPEANR</sequence>
<dbReference type="Proteomes" id="UP000055590">
    <property type="component" value="Chromosome"/>
</dbReference>
<evidence type="ECO:0000256" key="1">
    <source>
        <dbReference type="ARBA" id="ARBA00004127"/>
    </source>
</evidence>
<feature type="compositionally biased region" description="Low complexity" evidence="7">
    <location>
        <begin position="505"/>
        <end position="532"/>
    </location>
</feature>
<dbReference type="GO" id="GO:0008137">
    <property type="term" value="F:NADH dehydrogenase (ubiquinone) activity"/>
    <property type="evidence" value="ECO:0007669"/>
    <property type="project" value="InterPro"/>
</dbReference>
<evidence type="ECO:0000313" key="11">
    <source>
        <dbReference type="Proteomes" id="UP000055590"/>
    </source>
</evidence>
<dbReference type="PATRIC" id="fig|1391653.3.peg.65"/>
<dbReference type="GO" id="GO:0016020">
    <property type="term" value="C:membrane"/>
    <property type="evidence" value="ECO:0007669"/>
    <property type="project" value="UniProtKB-SubCell"/>
</dbReference>
<feature type="transmembrane region" description="Helical" evidence="8">
    <location>
        <begin position="139"/>
        <end position="156"/>
    </location>
</feature>
<keyword evidence="5 8" id="KW-0472">Membrane</keyword>
<evidence type="ECO:0000256" key="2">
    <source>
        <dbReference type="ARBA" id="ARBA00009025"/>
    </source>
</evidence>
<dbReference type="EMBL" id="CP012332">
    <property type="protein sequence ID" value="AKU89672.1"/>
    <property type="molecule type" value="Genomic_DNA"/>
</dbReference>
<evidence type="ECO:0000256" key="6">
    <source>
        <dbReference type="RuleBase" id="RU000320"/>
    </source>
</evidence>
<accession>A0A0K1P838</accession>
<feature type="transmembrane region" description="Helical" evidence="8">
    <location>
        <begin position="215"/>
        <end position="238"/>
    </location>
</feature>
<keyword evidence="3 6" id="KW-0812">Transmembrane</keyword>
<dbReference type="InterPro" id="IPR003918">
    <property type="entry name" value="NADH_UbQ_OxRdtase"/>
</dbReference>
<dbReference type="GO" id="GO:0015990">
    <property type="term" value="P:electron transport coupled proton transport"/>
    <property type="evidence" value="ECO:0007669"/>
    <property type="project" value="TreeGrafter"/>
</dbReference>
<dbReference type="NCBIfam" id="TIGR01972">
    <property type="entry name" value="NDH_I_M"/>
    <property type="match status" value="1"/>
</dbReference>
<organism evidence="10 11">
    <name type="scientific">Vulgatibacter incomptus</name>
    <dbReference type="NCBI Taxonomy" id="1391653"/>
    <lineage>
        <taxon>Bacteria</taxon>
        <taxon>Pseudomonadati</taxon>
        <taxon>Myxococcota</taxon>
        <taxon>Myxococcia</taxon>
        <taxon>Myxococcales</taxon>
        <taxon>Cystobacterineae</taxon>
        <taxon>Vulgatibacteraceae</taxon>
        <taxon>Vulgatibacter</taxon>
    </lineage>
</organism>
<dbReference type="GO" id="GO:0012505">
    <property type="term" value="C:endomembrane system"/>
    <property type="evidence" value="ECO:0007669"/>
    <property type="project" value="UniProtKB-SubCell"/>
</dbReference>
<feature type="transmembrane region" description="Helical" evidence="8">
    <location>
        <begin position="76"/>
        <end position="103"/>
    </location>
</feature>
<evidence type="ECO:0000256" key="7">
    <source>
        <dbReference type="SAM" id="MobiDB-lite"/>
    </source>
</evidence>
<evidence type="ECO:0000256" key="4">
    <source>
        <dbReference type="ARBA" id="ARBA00022989"/>
    </source>
</evidence>
<evidence type="ECO:0000256" key="8">
    <source>
        <dbReference type="SAM" id="Phobius"/>
    </source>
</evidence>
<feature type="transmembrane region" description="Helical" evidence="8">
    <location>
        <begin position="250"/>
        <end position="270"/>
    </location>
</feature>
<gene>
    <name evidence="10" type="ORF">AKJ08_0059</name>
</gene>
<reference evidence="10 11" key="1">
    <citation type="submission" date="2015-08" db="EMBL/GenBank/DDBJ databases">
        <authorList>
            <person name="Babu N.S."/>
            <person name="Beckwith C.J."/>
            <person name="Beseler K.G."/>
            <person name="Brison A."/>
            <person name="Carone J.V."/>
            <person name="Caskin T.P."/>
            <person name="Diamond M."/>
            <person name="Durham M.E."/>
            <person name="Foxe J.M."/>
            <person name="Go M."/>
            <person name="Henderson B.A."/>
            <person name="Jones I.B."/>
            <person name="McGettigan J.A."/>
            <person name="Micheletti S.J."/>
            <person name="Nasrallah M.E."/>
            <person name="Ortiz D."/>
            <person name="Piller C.R."/>
            <person name="Privatt S.R."/>
            <person name="Schneider S.L."/>
            <person name="Sharp S."/>
            <person name="Smith T.C."/>
            <person name="Stanton J.D."/>
            <person name="Ullery H.E."/>
            <person name="Wilson R.J."/>
            <person name="Serrano M.G."/>
            <person name="Buck G."/>
            <person name="Lee V."/>
            <person name="Wang Y."/>
            <person name="Carvalho R."/>
            <person name="Voegtly L."/>
            <person name="Shi R."/>
            <person name="Duckworth R."/>
            <person name="Johnson A."/>
            <person name="Loviza R."/>
            <person name="Walstead R."/>
            <person name="Shah Z."/>
            <person name="Kiflezghi M."/>
            <person name="Wade K."/>
            <person name="Ball S.L."/>
            <person name="Bradley K.W."/>
            <person name="Asai D.J."/>
            <person name="Bowman C.A."/>
            <person name="Russell D.A."/>
            <person name="Pope W.H."/>
            <person name="Jacobs-Sera D."/>
            <person name="Hendrix R.W."/>
            <person name="Hatfull G.F."/>
        </authorList>
    </citation>
    <scope>NUCLEOTIDE SEQUENCE [LARGE SCALE GENOMIC DNA]</scope>
    <source>
        <strain evidence="10 11">DSM 27710</strain>
    </source>
</reference>
<dbReference type="PRINTS" id="PR01437">
    <property type="entry name" value="NUOXDRDTASE4"/>
</dbReference>
<dbReference type="NCBIfam" id="NF004499">
    <property type="entry name" value="PRK05846.1-3"/>
    <property type="match status" value="1"/>
</dbReference>
<feature type="transmembrane region" description="Helical" evidence="8">
    <location>
        <begin position="308"/>
        <end position="327"/>
    </location>
</feature>
<feature type="transmembrane region" description="Helical" evidence="8">
    <location>
        <begin position="115"/>
        <end position="133"/>
    </location>
</feature>
<keyword evidence="11" id="KW-1185">Reference proteome</keyword>
<dbReference type="GO" id="GO:0003954">
    <property type="term" value="F:NADH dehydrogenase activity"/>
    <property type="evidence" value="ECO:0007669"/>
    <property type="project" value="TreeGrafter"/>
</dbReference>
<feature type="transmembrane region" description="Helical" evidence="8">
    <location>
        <begin position="339"/>
        <end position="358"/>
    </location>
</feature>
<dbReference type="InterPro" id="IPR010227">
    <property type="entry name" value="NADH_Q_OxRdtase_chainM/4"/>
</dbReference>
<comment type="similarity">
    <text evidence="2">Belongs to the complex I subunit 4 family.</text>
</comment>
<dbReference type="Pfam" id="PF00361">
    <property type="entry name" value="Proton_antipo_M"/>
    <property type="match status" value="1"/>
</dbReference>
<dbReference type="RefSeq" id="WP_082342476.1">
    <property type="nucleotide sequence ID" value="NZ_CP012332.1"/>
</dbReference>
<feature type="domain" description="NADH:quinone oxidoreductase/Mrp antiporter transmembrane" evidence="9">
    <location>
        <begin position="132"/>
        <end position="417"/>
    </location>
</feature>
<dbReference type="PANTHER" id="PTHR43507">
    <property type="entry name" value="NADH-UBIQUINONE OXIDOREDUCTASE CHAIN 4"/>
    <property type="match status" value="1"/>
</dbReference>
<feature type="transmembrane region" description="Helical" evidence="8">
    <location>
        <begin position="282"/>
        <end position="301"/>
    </location>
</feature>
<proteinExistence type="inferred from homology"/>
<feature type="transmembrane region" description="Helical" evidence="8">
    <location>
        <begin position="415"/>
        <end position="438"/>
    </location>
</feature>
<protein>
    <submittedName>
        <fullName evidence="10">NADH-ubiquinone oxidoreductase chain M</fullName>
    </submittedName>
</protein>
<feature type="transmembrane region" description="Helical" evidence="8">
    <location>
        <begin position="370"/>
        <end position="395"/>
    </location>
</feature>
<dbReference type="KEGG" id="vin:AKJ08_0059"/>
<dbReference type="OrthoDB" id="9805769at2"/>
<feature type="compositionally biased region" description="Polar residues" evidence="7">
    <location>
        <begin position="569"/>
        <end position="578"/>
    </location>
</feature>
<evidence type="ECO:0000313" key="10">
    <source>
        <dbReference type="EMBL" id="AKU89672.1"/>
    </source>
</evidence>
<feature type="region of interest" description="Disordered" evidence="7">
    <location>
        <begin position="504"/>
        <end position="578"/>
    </location>
</feature>
<comment type="subcellular location">
    <subcellularLocation>
        <location evidence="1">Endomembrane system</location>
        <topology evidence="1">Multi-pass membrane protein</topology>
    </subcellularLocation>
    <subcellularLocation>
        <location evidence="6">Membrane</location>
        <topology evidence="6">Multi-pass membrane protein</topology>
    </subcellularLocation>
</comment>